<feature type="region of interest" description="Disordered" evidence="1">
    <location>
        <begin position="222"/>
        <end position="244"/>
    </location>
</feature>
<gene>
    <name evidence="2" type="ORF">CBE74_07925</name>
</gene>
<sequence length="244" mass="27164">MYRVFECLDELVQTVEQAYGVPMTSNCMVPRNEMLALLDDLRNALPVEVDDAQDVLDQRDEIIRGAEERAHETVSSADREATSIMERARQESDTMLTDAENRAHATVAKAQDDADHMVNSARREADDTINRAQNEAERIVASGNEQYQRSVDEGLAEQHRLVSEAEVVRRANEEAHRVVDAAHADSNRLRQECDAFVENKLSEFEDSLSATLRTISRDRAALRRGAGASAGATTMPSTRGGYEN</sequence>
<dbReference type="GeneID" id="75008172"/>
<feature type="compositionally biased region" description="Low complexity" evidence="1">
    <location>
        <begin position="223"/>
        <end position="232"/>
    </location>
</feature>
<proteinExistence type="predicted"/>
<dbReference type="Gene3D" id="1.20.5.2950">
    <property type="match status" value="1"/>
</dbReference>
<dbReference type="AlphaFoldDB" id="A0A7Y4P992"/>
<reference evidence="2 3" key="1">
    <citation type="journal article" date="2014" name="BMC Vet. Res.">
        <title>First report of Corynebacterium pseudotuberculosis from caseous lymphadenitis lesions in Black Alentejano pig (Sus scrofa domesticus).</title>
        <authorList>
            <person name="Oliveira M."/>
            <person name="Barroco C."/>
            <person name="Mottola C."/>
            <person name="Santos R."/>
            <person name="Lemsaddek A."/>
            <person name="Tavares L."/>
            <person name="Semedo-Lemsaddek T."/>
        </authorList>
    </citation>
    <scope>NUCLEOTIDE SEQUENCE [LARGE SCALE GENOMIC DNA]</scope>
    <source>
        <strain evidence="2 3">PO100/5</strain>
    </source>
</reference>
<dbReference type="EMBL" id="CP021417">
    <property type="protein sequence ID" value="ARU46414.1"/>
    <property type="molecule type" value="Genomic_DNA"/>
</dbReference>
<evidence type="ECO:0000256" key="1">
    <source>
        <dbReference type="SAM" id="MobiDB-lite"/>
    </source>
</evidence>
<dbReference type="KEGG" id="csil:CBE74_07925"/>
<reference evidence="2 3" key="4">
    <citation type="journal article" date="2020" name="PLoS ONE">
        <title>Taxonomic classification of strain PO100/5 shows a broader geographic distribution and genetic markers of the recently described Corynebacterium silvaticum.</title>
        <authorList>
            <person name="Viana M.V.C."/>
            <person name="Profeta R."/>
            <person name="da Silva A.L."/>
            <person name="Hurtado R."/>
            <person name="Cerqueira J.C."/>
            <person name="Ribeiro B.F.S."/>
            <person name="Almeida M.O."/>
            <person name="Morais-Rodrigues F."/>
            <person name="Soares S.C."/>
            <person name="Oliveira M."/>
            <person name="Tavares L."/>
            <person name="Figueiredo H."/>
            <person name="Wattam A.R."/>
            <person name="Barh D."/>
            <person name="Ghosh P."/>
            <person name="Silva A."/>
            <person name="Azevedo V."/>
        </authorList>
    </citation>
    <scope>NUCLEOTIDE SEQUENCE [LARGE SCALE GENOMIC DNA]</scope>
    <source>
        <strain evidence="2 3">PO100/5</strain>
    </source>
</reference>
<evidence type="ECO:0000313" key="2">
    <source>
        <dbReference type="EMBL" id="ARU46414.1"/>
    </source>
</evidence>
<organism evidence="2 3">
    <name type="scientific">Corynebacterium silvaticum</name>
    <dbReference type="NCBI Taxonomy" id="2320431"/>
    <lineage>
        <taxon>Bacteria</taxon>
        <taxon>Bacillati</taxon>
        <taxon>Actinomycetota</taxon>
        <taxon>Actinomycetes</taxon>
        <taxon>Mycobacteriales</taxon>
        <taxon>Corynebacteriaceae</taxon>
        <taxon>Corynebacterium</taxon>
    </lineage>
</organism>
<name>A0A7Y4P992_9CORY</name>
<keyword evidence="3" id="KW-1185">Reference proteome</keyword>
<dbReference type="OrthoDB" id="3291843at2"/>
<evidence type="ECO:0000313" key="3">
    <source>
        <dbReference type="Proteomes" id="UP000195652"/>
    </source>
</evidence>
<protein>
    <submittedName>
        <fullName evidence="2">DivIVA domain-containing protein</fullName>
    </submittedName>
</protein>
<reference evidence="2 3" key="2">
    <citation type="journal article" date="2020" name="Antonie Van Leeuwenhoek">
        <title>Phylogenomic characterisation of a novel corynebacterial species pathogenic to animals.</title>
        <authorList>
            <person name="Moller J."/>
            <person name="Musella L."/>
            <person name="Melnikov V."/>
            <person name="Geissdorfer W."/>
            <person name="Burkovski A."/>
            <person name="Sangal V."/>
        </authorList>
    </citation>
    <scope>NUCLEOTIDE SEQUENCE [LARGE SCALE GENOMIC DNA]</scope>
    <source>
        <strain evidence="2 3">PO100/5</strain>
    </source>
</reference>
<dbReference type="RefSeq" id="WP_087454219.1">
    <property type="nucleotide sequence ID" value="NZ_CP021417.2"/>
</dbReference>
<dbReference type="Proteomes" id="UP000195652">
    <property type="component" value="Chromosome"/>
</dbReference>
<accession>A0A7Y4P992</accession>
<reference evidence="2 3" key="3">
    <citation type="journal article" date="2020" name="Int. J. Syst. Evol. Microbiol.">
        <title>Corynebacterium silvaticum sp. nov., a unique group of NTTB corynebacteria in wild boar and roe deer.</title>
        <authorList>
            <person name="Dangel A."/>
            <person name="Berger A."/>
            <person name="Rau J."/>
            <person name="Eisenberg T."/>
            <person name="Kampfer P."/>
            <person name="Margos G."/>
            <person name="Contzen M."/>
            <person name="Busse H.J."/>
            <person name="Konrad R."/>
            <person name="Peters M."/>
            <person name="Sting R."/>
            <person name="Sing A."/>
        </authorList>
    </citation>
    <scope>NUCLEOTIDE SEQUENCE [LARGE SCALE GENOMIC DNA]</scope>
    <source>
        <strain evidence="2 3">PO100/5</strain>
    </source>
</reference>